<evidence type="ECO:0000256" key="5">
    <source>
        <dbReference type="ARBA" id="ARBA00022741"/>
    </source>
</evidence>
<comment type="subcellular location">
    <subcellularLocation>
        <location evidence="8">Cytoplasm</location>
    </subcellularLocation>
</comment>
<keyword evidence="10" id="KW-1185">Reference proteome</keyword>
<feature type="binding site" evidence="8">
    <location>
        <position position="61"/>
    </location>
    <ligand>
        <name>beta-alanine</name>
        <dbReference type="ChEBI" id="CHEBI:57966"/>
    </ligand>
</feature>
<comment type="similarity">
    <text evidence="2 8">Belongs to the pantothenate synthetase family.</text>
</comment>
<feature type="binding site" evidence="8">
    <location>
        <begin position="30"/>
        <end position="37"/>
    </location>
    <ligand>
        <name>ATP</name>
        <dbReference type="ChEBI" id="CHEBI:30616"/>
    </ligand>
</feature>
<dbReference type="SUPFAM" id="SSF52374">
    <property type="entry name" value="Nucleotidylyl transferase"/>
    <property type="match status" value="1"/>
</dbReference>
<evidence type="ECO:0000256" key="6">
    <source>
        <dbReference type="ARBA" id="ARBA00022840"/>
    </source>
</evidence>
<dbReference type="CDD" id="cd00560">
    <property type="entry name" value="PanC"/>
    <property type="match status" value="1"/>
</dbReference>
<accession>A0ABM9NI54</accession>
<evidence type="ECO:0000256" key="8">
    <source>
        <dbReference type="HAMAP-Rule" id="MF_00158"/>
    </source>
</evidence>
<proteinExistence type="inferred from homology"/>
<dbReference type="PANTHER" id="PTHR21299">
    <property type="entry name" value="CYTIDYLATE KINASE/PANTOATE-BETA-ALANINE LIGASE"/>
    <property type="match status" value="1"/>
</dbReference>
<keyword evidence="4 8" id="KW-0566">Pantothenate biosynthesis</keyword>
<keyword evidence="6 8" id="KW-0067">ATP-binding</keyword>
<dbReference type="EMBL" id="OZ026884">
    <property type="protein sequence ID" value="CAL1240296.1"/>
    <property type="molecule type" value="Genomic_DNA"/>
</dbReference>
<dbReference type="NCBIfam" id="TIGR00125">
    <property type="entry name" value="cyt_tran_rel"/>
    <property type="match status" value="1"/>
</dbReference>
<protein>
    <recommendedName>
        <fullName evidence="8">Pantothenate synthetase</fullName>
        <shortName evidence="8">PS</shortName>
        <ecNumber evidence="8">6.3.2.1</ecNumber>
    </recommendedName>
    <alternativeName>
        <fullName evidence="8">Pantoate--beta-alanine ligase</fullName>
    </alternativeName>
    <alternativeName>
        <fullName evidence="8">Pantoate-activating enzyme</fullName>
    </alternativeName>
</protein>
<reference evidence="9 10" key="1">
    <citation type="submission" date="2024-04" db="EMBL/GenBank/DDBJ databases">
        <authorList>
            <person name="Cremers G."/>
        </authorList>
    </citation>
    <scope>NUCLEOTIDE SEQUENCE [LARGE SCALE GENOMIC DNA]</scope>
    <source>
        <strain evidence="9">MeCH1-AG</strain>
    </source>
</reference>
<comment type="function">
    <text evidence="8">Catalyzes the condensation of pantoate with beta-alanine in an ATP-dependent reaction via a pantoyl-adenylate intermediate.</text>
</comment>
<dbReference type="Gene3D" id="3.30.1300.10">
    <property type="entry name" value="Pantoate-beta-alanine ligase, C-terminal domain"/>
    <property type="match status" value="1"/>
</dbReference>
<dbReference type="Proteomes" id="UP001497493">
    <property type="component" value="Chromosome"/>
</dbReference>
<dbReference type="Gene3D" id="3.40.50.620">
    <property type="entry name" value="HUPs"/>
    <property type="match status" value="1"/>
</dbReference>
<feature type="binding site" evidence="8">
    <location>
        <position position="155"/>
    </location>
    <ligand>
        <name>(R)-pantoate</name>
        <dbReference type="ChEBI" id="CHEBI:15980"/>
    </ligand>
</feature>
<evidence type="ECO:0000256" key="4">
    <source>
        <dbReference type="ARBA" id="ARBA00022655"/>
    </source>
</evidence>
<dbReference type="InterPro" id="IPR042176">
    <property type="entry name" value="Pantoate_ligase_C"/>
</dbReference>
<evidence type="ECO:0000256" key="7">
    <source>
        <dbReference type="ARBA" id="ARBA00048258"/>
    </source>
</evidence>
<organism evidence="9 10">
    <name type="scientific">Candidatus Methylocalor cossyra</name>
    <dbReference type="NCBI Taxonomy" id="3108543"/>
    <lineage>
        <taxon>Bacteria</taxon>
        <taxon>Pseudomonadati</taxon>
        <taxon>Pseudomonadota</taxon>
        <taxon>Gammaproteobacteria</taxon>
        <taxon>Methylococcales</taxon>
        <taxon>Methylococcaceae</taxon>
        <taxon>Candidatus Methylocalor</taxon>
    </lineage>
</organism>
<feature type="active site" description="Proton donor" evidence="8">
    <location>
        <position position="37"/>
    </location>
</feature>
<evidence type="ECO:0000313" key="9">
    <source>
        <dbReference type="EMBL" id="CAL1240296.1"/>
    </source>
</evidence>
<keyword evidence="5 8" id="KW-0547">Nucleotide-binding</keyword>
<evidence type="ECO:0000256" key="2">
    <source>
        <dbReference type="ARBA" id="ARBA00009256"/>
    </source>
</evidence>
<evidence type="ECO:0000313" key="10">
    <source>
        <dbReference type="Proteomes" id="UP001497493"/>
    </source>
</evidence>
<dbReference type="PANTHER" id="PTHR21299:SF1">
    <property type="entry name" value="PANTOATE--BETA-ALANINE LIGASE"/>
    <property type="match status" value="1"/>
</dbReference>
<keyword evidence="8" id="KW-0963">Cytoplasm</keyword>
<comment type="subunit">
    <text evidence="8">Homodimer.</text>
</comment>
<dbReference type="GO" id="GO:0004592">
    <property type="term" value="F:pantoate-beta-alanine ligase activity"/>
    <property type="evidence" value="ECO:0007669"/>
    <property type="project" value="UniProtKB-EC"/>
</dbReference>
<feature type="binding site" evidence="8">
    <location>
        <position position="61"/>
    </location>
    <ligand>
        <name>(R)-pantoate</name>
        <dbReference type="ChEBI" id="CHEBI:15980"/>
    </ligand>
</feature>
<dbReference type="InterPro" id="IPR003721">
    <property type="entry name" value="Pantoate_ligase"/>
</dbReference>
<evidence type="ECO:0000256" key="1">
    <source>
        <dbReference type="ARBA" id="ARBA00004990"/>
    </source>
</evidence>
<dbReference type="InterPro" id="IPR014729">
    <property type="entry name" value="Rossmann-like_a/b/a_fold"/>
</dbReference>
<comment type="pathway">
    <text evidence="1 8">Cofactor biosynthesis; (R)-pantothenate biosynthesis; (R)-pantothenate from (R)-pantoate and beta-alanine: step 1/1.</text>
</comment>
<dbReference type="HAMAP" id="MF_00158">
    <property type="entry name" value="PanC"/>
    <property type="match status" value="1"/>
</dbReference>
<feature type="binding site" evidence="8">
    <location>
        <begin position="186"/>
        <end position="189"/>
    </location>
    <ligand>
        <name>ATP</name>
        <dbReference type="ChEBI" id="CHEBI:30616"/>
    </ligand>
</feature>
<evidence type="ECO:0000256" key="3">
    <source>
        <dbReference type="ARBA" id="ARBA00022598"/>
    </source>
</evidence>
<dbReference type="Pfam" id="PF02569">
    <property type="entry name" value="Pantoate_ligase"/>
    <property type="match status" value="1"/>
</dbReference>
<dbReference type="RefSeq" id="WP_348759788.1">
    <property type="nucleotide sequence ID" value="NZ_OZ026884.1"/>
</dbReference>
<dbReference type="InterPro" id="IPR004821">
    <property type="entry name" value="Cyt_trans-like"/>
</dbReference>
<gene>
    <name evidence="8 9" type="primary">panC</name>
    <name evidence="9" type="ORF">MECH1_V1_1520</name>
</gene>
<keyword evidence="3 8" id="KW-0436">Ligase</keyword>
<name>A0ABM9NI54_9GAMM</name>
<comment type="catalytic activity">
    <reaction evidence="7 8">
        <text>(R)-pantoate + beta-alanine + ATP = (R)-pantothenate + AMP + diphosphate + H(+)</text>
        <dbReference type="Rhea" id="RHEA:10912"/>
        <dbReference type="ChEBI" id="CHEBI:15378"/>
        <dbReference type="ChEBI" id="CHEBI:15980"/>
        <dbReference type="ChEBI" id="CHEBI:29032"/>
        <dbReference type="ChEBI" id="CHEBI:30616"/>
        <dbReference type="ChEBI" id="CHEBI:33019"/>
        <dbReference type="ChEBI" id="CHEBI:57966"/>
        <dbReference type="ChEBI" id="CHEBI:456215"/>
        <dbReference type="EC" id="6.3.2.1"/>
    </reaction>
</comment>
<sequence length="282" mass="31221">MRSVDTLPALRRALHPWRMRGQTVALVPTMGNLHRGHLKLVEEARRRADRTVVSIFVNPTQFGPGEDFASYPRTPEQDAEQLRAAGVDLLYQPAVRDMYPADPATMTFVEVPGLSEDLCGRFRPGHFRGVATVVLKLFHQVQPDLALFGEKDYQQLLVIRRLVADLDLPIAIHGVPTVREPDGLALSSRNAYLNPDERRRAARLYACLEAAAAALGAGRRDFAQIEGECAEALAAEGLKPDYVAIRRQSDLAPPGADDRRLIVLAAVRLGRARLIDNRPVEL</sequence>
<feature type="binding site" evidence="8">
    <location>
        <begin position="149"/>
        <end position="152"/>
    </location>
    <ligand>
        <name>ATP</name>
        <dbReference type="ChEBI" id="CHEBI:30616"/>
    </ligand>
</feature>
<feature type="binding site" evidence="8">
    <location>
        <position position="178"/>
    </location>
    <ligand>
        <name>ATP</name>
        <dbReference type="ChEBI" id="CHEBI:30616"/>
    </ligand>
</feature>
<comment type="miscellaneous">
    <text evidence="8">The reaction proceeds by a bi uni uni bi ping pong mechanism.</text>
</comment>
<dbReference type="NCBIfam" id="TIGR00018">
    <property type="entry name" value="panC"/>
    <property type="match status" value="1"/>
</dbReference>
<dbReference type="EC" id="6.3.2.1" evidence="8"/>